<reference evidence="2 3" key="1">
    <citation type="submission" date="2024-01" db="EMBL/GenBank/DDBJ databases">
        <title>Genome assemblies of Stephania.</title>
        <authorList>
            <person name="Yang L."/>
        </authorList>
    </citation>
    <scope>NUCLEOTIDE SEQUENCE [LARGE SCALE GENOMIC DNA]</scope>
    <source>
        <strain evidence="2">JXDWG</strain>
        <tissue evidence="2">Leaf</tissue>
    </source>
</reference>
<feature type="region of interest" description="Disordered" evidence="1">
    <location>
        <begin position="1"/>
        <end position="24"/>
    </location>
</feature>
<comment type="caution">
    <text evidence="2">The sequence shown here is derived from an EMBL/GenBank/DDBJ whole genome shotgun (WGS) entry which is preliminary data.</text>
</comment>
<dbReference type="Proteomes" id="UP001419268">
    <property type="component" value="Unassembled WGS sequence"/>
</dbReference>
<dbReference type="AlphaFoldDB" id="A0AAP0J2E2"/>
<keyword evidence="3" id="KW-1185">Reference proteome</keyword>
<feature type="compositionally biased region" description="Polar residues" evidence="1">
    <location>
        <begin position="1"/>
        <end position="13"/>
    </location>
</feature>
<evidence type="ECO:0000313" key="3">
    <source>
        <dbReference type="Proteomes" id="UP001419268"/>
    </source>
</evidence>
<protein>
    <submittedName>
        <fullName evidence="2">Uncharacterized protein</fullName>
    </submittedName>
</protein>
<evidence type="ECO:0000313" key="2">
    <source>
        <dbReference type="EMBL" id="KAK9126231.1"/>
    </source>
</evidence>
<name>A0AAP0J2E2_9MAGN</name>
<proteinExistence type="predicted"/>
<sequence length="67" mass="7456">MKNLRLNIQGSQFNRRDRRRSPSHQLEHLSEALVRMKSQVCPLEPAPCDSTGLGPLATDLGLECDPA</sequence>
<organism evidence="2 3">
    <name type="scientific">Stephania cephalantha</name>
    <dbReference type="NCBI Taxonomy" id="152367"/>
    <lineage>
        <taxon>Eukaryota</taxon>
        <taxon>Viridiplantae</taxon>
        <taxon>Streptophyta</taxon>
        <taxon>Embryophyta</taxon>
        <taxon>Tracheophyta</taxon>
        <taxon>Spermatophyta</taxon>
        <taxon>Magnoliopsida</taxon>
        <taxon>Ranunculales</taxon>
        <taxon>Menispermaceae</taxon>
        <taxon>Menispermoideae</taxon>
        <taxon>Cissampelideae</taxon>
        <taxon>Stephania</taxon>
    </lineage>
</organism>
<evidence type="ECO:0000256" key="1">
    <source>
        <dbReference type="SAM" id="MobiDB-lite"/>
    </source>
</evidence>
<accession>A0AAP0J2E2</accession>
<dbReference type="EMBL" id="JBBNAG010000006">
    <property type="protein sequence ID" value="KAK9126231.1"/>
    <property type="molecule type" value="Genomic_DNA"/>
</dbReference>
<gene>
    <name evidence="2" type="ORF">Scep_015077</name>
</gene>